<dbReference type="Gene3D" id="3.55.30.10">
    <property type="entry name" value="Hsp33 domain"/>
    <property type="match status" value="1"/>
</dbReference>
<dbReference type="eggNOG" id="COG1281">
    <property type="taxonomic scope" value="Bacteria"/>
</dbReference>
<dbReference type="EMBL" id="CP006682">
    <property type="protein sequence ID" value="AHB35862.1"/>
    <property type="molecule type" value="Genomic_DNA"/>
</dbReference>
<proteinExistence type="predicted"/>
<dbReference type="OrthoDB" id="9776534at2"/>
<dbReference type="CDD" id="cd00498">
    <property type="entry name" value="Hsp33"/>
    <property type="match status" value="1"/>
</dbReference>
<keyword evidence="4" id="KW-0143">Chaperone</keyword>
<dbReference type="PATRIC" id="fig|1276258.3.peg.15"/>
<dbReference type="GO" id="GO:0005737">
    <property type="term" value="C:cytoplasm"/>
    <property type="evidence" value="ECO:0007669"/>
    <property type="project" value="InterPro"/>
</dbReference>
<dbReference type="SUPFAM" id="SSF118352">
    <property type="entry name" value="HSP33 redox switch-like"/>
    <property type="match status" value="1"/>
</dbReference>
<accession>V5RGR9</accession>
<organism evidence="6 7">
    <name type="scientific">Spiroplasma apis B31</name>
    <dbReference type="NCBI Taxonomy" id="1276258"/>
    <lineage>
        <taxon>Bacteria</taxon>
        <taxon>Bacillati</taxon>
        <taxon>Mycoplasmatota</taxon>
        <taxon>Mollicutes</taxon>
        <taxon>Entomoplasmatales</taxon>
        <taxon>Spiroplasmataceae</taxon>
        <taxon>Spiroplasma</taxon>
    </lineage>
</organism>
<dbReference type="Gene3D" id="3.90.1280.10">
    <property type="entry name" value="HSP33 redox switch-like"/>
    <property type="match status" value="1"/>
</dbReference>
<keyword evidence="7" id="KW-1185">Reference proteome</keyword>
<dbReference type="InterPro" id="IPR000397">
    <property type="entry name" value="Heat_shock_Hsp33"/>
</dbReference>
<dbReference type="SUPFAM" id="SSF64397">
    <property type="entry name" value="Hsp33 domain"/>
    <property type="match status" value="1"/>
</dbReference>
<dbReference type="PANTHER" id="PTHR30111:SF1">
    <property type="entry name" value="33 KDA CHAPERONIN"/>
    <property type="match status" value="1"/>
</dbReference>
<name>V5RGR9_SPIAP</name>
<dbReference type="RefSeq" id="WP_023788796.1">
    <property type="nucleotide sequence ID" value="NC_022998.1"/>
</dbReference>
<gene>
    <name evidence="6" type="primary">hslO</name>
    <name evidence="6" type="ORF">SAPIS_v1c00150</name>
</gene>
<dbReference type="GO" id="GO:0051082">
    <property type="term" value="F:unfolded protein binding"/>
    <property type="evidence" value="ECO:0007669"/>
    <property type="project" value="InterPro"/>
</dbReference>
<dbReference type="PIRSF" id="PIRSF005261">
    <property type="entry name" value="Heat_shock_Hsp33"/>
    <property type="match status" value="1"/>
</dbReference>
<evidence type="ECO:0000256" key="3">
    <source>
        <dbReference type="ARBA" id="ARBA00023157"/>
    </source>
</evidence>
<reference evidence="6 7" key="1">
    <citation type="journal article" date="2014" name="Genome Announc.">
        <title>Complete Genome Sequence of Spiroplasma apis B31T (ATCC 33834), a Bacterium Associated with May Disease of Honeybees (Apis mellifera).</title>
        <authorList>
            <person name="Ku C."/>
            <person name="Lo W.S."/>
            <person name="Chen L.L."/>
            <person name="Kuo C.H."/>
        </authorList>
    </citation>
    <scope>NUCLEOTIDE SEQUENCE [LARGE SCALE GENOMIC DNA]</scope>
    <source>
        <strain evidence="6">B31</strain>
    </source>
</reference>
<keyword evidence="1" id="KW-0963">Cytoplasm</keyword>
<evidence type="ECO:0000313" key="6">
    <source>
        <dbReference type="EMBL" id="AHB35862.1"/>
    </source>
</evidence>
<dbReference type="AlphaFoldDB" id="V5RGR9"/>
<keyword evidence="2" id="KW-0862">Zinc</keyword>
<dbReference type="KEGG" id="sapi:SAPIS_v1c00150"/>
<keyword evidence="5" id="KW-0676">Redox-active center</keyword>
<protein>
    <submittedName>
        <fullName evidence="6">Heat shock protein 33</fullName>
    </submittedName>
</protein>
<dbReference type="HOGENOM" id="CLU_054493_1_0_14"/>
<dbReference type="GO" id="GO:0044183">
    <property type="term" value="F:protein folding chaperone"/>
    <property type="evidence" value="ECO:0007669"/>
    <property type="project" value="TreeGrafter"/>
</dbReference>
<evidence type="ECO:0000256" key="5">
    <source>
        <dbReference type="ARBA" id="ARBA00023284"/>
    </source>
</evidence>
<dbReference type="InterPro" id="IPR016153">
    <property type="entry name" value="Heat_shock_Hsp33_N"/>
</dbReference>
<dbReference type="Pfam" id="PF01430">
    <property type="entry name" value="HSP33"/>
    <property type="match status" value="1"/>
</dbReference>
<dbReference type="GO" id="GO:0042026">
    <property type="term" value="P:protein refolding"/>
    <property type="evidence" value="ECO:0007669"/>
    <property type="project" value="TreeGrafter"/>
</dbReference>
<sequence length="286" mass="31668">MDMQIRAISEKNNIKMSVVDITESLAEITVLQKTNPLASVALGRTLIANALVSLSVKDGDKVSTNINGMGLGGTIIAEFQNNTIRGYIEKPNFDIEKVQEGEGSALSQVVGTNGFLQVTRELNTKEPYTSRVELISSEINMDFMYYLQQSDQIKSLITTSVELNDDGTIKKACGIMLQLLPGYSDETIDYIEEKIGSLSHLINTLVASTNYEALLKDICDDSKVLDIAKLRFECTCNLSKVMESVKLLGVEELKKAYTEGEVIEVICDFCKKKYNVNPKELENLLV</sequence>
<dbReference type="InterPro" id="IPR016154">
    <property type="entry name" value="Heat_shock_Hsp33_C"/>
</dbReference>
<evidence type="ECO:0000256" key="1">
    <source>
        <dbReference type="ARBA" id="ARBA00022490"/>
    </source>
</evidence>
<dbReference type="STRING" id="1276258.SAPIS_v1c00150"/>
<dbReference type="PANTHER" id="PTHR30111">
    <property type="entry name" value="33 KDA CHAPERONIN"/>
    <property type="match status" value="1"/>
</dbReference>
<evidence type="ECO:0000256" key="4">
    <source>
        <dbReference type="ARBA" id="ARBA00023186"/>
    </source>
</evidence>
<evidence type="ECO:0000256" key="2">
    <source>
        <dbReference type="ARBA" id="ARBA00022833"/>
    </source>
</evidence>
<dbReference type="Proteomes" id="UP000018550">
    <property type="component" value="Chromosome"/>
</dbReference>
<evidence type="ECO:0000313" key="7">
    <source>
        <dbReference type="Proteomes" id="UP000018550"/>
    </source>
</evidence>
<keyword evidence="6" id="KW-0346">Stress response</keyword>
<keyword evidence="3" id="KW-1015">Disulfide bond</keyword>